<dbReference type="STRING" id="1076256.A0A2H3ATU3"/>
<dbReference type="EMBL" id="KZ293480">
    <property type="protein sequence ID" value="PBK60990.1"/>
    <property type="molecule type" value="Genomic_DNA"/>
</dbReference>
<organism evidence="1 2">
    <name type="scientific">Armillaria solidipes</name>
    <dbReference type="NCBI Taxonomy" id="1076256"/>
    <lineage>
        <taxon>Eukaryota</taxon>
        <taxon>Fungi</taxon>
        <taxon>Dikarya</taxon>
        <taxon>Basidiomycota</taxon>
        <taxon>Agaricomycotina</taxon>
        <taxon>Agaricomycetes</taxon>
        <taxon>Agaricomycetidae</taxon>
        <taxon>Agaricales</taxon>
        <taxon>Marasmiineae</taxon>
        <taxon>Physalacriaceae</taxon>
        <taxon>Armillaria</taxon>
    </lineage>
</organism>
<evidence type="ECO:0000313" key="2">
    <source>
        <dbReference type="Proteomes" id="UP000218334"/>
    </source>
</evidence>
<name>A0A2H3ATU3_9AGAR</name>
<accession>A0A2H3ATU3</accession>
<proteinExistence type="predicted"/>
<dbReference type="AlphaFoldDB" id="A0A2H3ATU3"/>
<protein>
    <submittedName>
        <fullName evidence="1">Uncharacterized protein</fullName>
    </submittedName>
</protein>
<sequence>MVCTPYQADPNCDLLLIRSSRLRVIYIGRYLSSGWNMVLFSRIFVIYFHIHQQALSFITIFLPCVCTDQELPCLPKDISRTLSAVISSQDHVQQLLTKKQPSLHTLGIKVGSMTFSTGTFTIRLVKDSQTLYSLTPTGSNFDFMSSDYMT</sequence>
<dbReference type="Proteomes" id="UP000218334">
    <property type="component" value="Unassembled WGS sequence"/>
</dbReference>
<reference evidence="2" key="1">
    <citation type="journal article" date="2017" name="Nat. Ecol. Evol.">
        <title>Genome expansion and lineage-specific genetic innovations in the forest pathogenic fungi Armillaria.</title>
        <authorList>
            <person name="Sipos G."/>
            <person name="Prasanna A.N."/>
            <person name="Walter M.C."/>
            <person name="O'Connor E."/>
            <person name="Balint B."/>
            <person name="Krizsan K."/>
            <person name="Kiss B."/>
            <person name="Hess J."/>
            <person name="Varga T."/>
            <person name="Slot J."/>
            <person name="Riley R."/>
            <person name="Boka B."/>
            <person name="Rigling D."/>
            <person name="Barry K."/>
            <person name="Lee J."/>
            <person name="Mihaltcheva S."/>
            <person name="LaButti K."/>
            <person name="Lipzen A."/>
            <person name="Waldron R."/>
            <person name="Moloney N.M."/>
            <person name="Sperisen C."/>
            <person name="Kredics L."/>
            <person name="Vagvoelgyi C."/>
            <person name="Patrignani A."/>
            <person name="Fitzpatrick D."/>
            <person name="Nagy I."/>
            <person name="Doyle S."/>
            <person name="Anderson J.B."/>
            <person name="Grigoriev I.V."/>
            <person name="Gueldener U."/>
            <person name="Muensterkoetter M."/>
            <person name="Nagy L.G."/>
        </authorList>
    </citation>
    <scope>NUCLEOTIDE SEQUENCE [LARGE SCALE GENOMIC DNA]</scope>
    <source>
        <strain evidence="2">28-4</strain>
    </source>
</reference>
<gene>
    <name evidence="1" type="ORF">ARMSODRAFT_676753</name>
</gene>
<keyword evidence="2" id="KW-1185">Reference proteome</keyword>
<evidence type="ECO:0000313" key="1">
    <source>
        <dbReference type="EMBL" id="PBK60990.1"/>
    </source>
</evidence>